<sequence length="146" mass="15505">MNAAPGLLTSRLENEISPATLAKQWRNVFEAGKAQNPPIAAITSSAFLYLAWCARAGSPMFSRTVPGHAALYCSAAALTIAIVPYTIIAMRKTNNALVERSNSTSAVTEKNAGEIEQLVRDWISLNGFRSLLPLAGGLVGIFAVLS</sequence>
<comment type="subcellular location">
    <subcellularLocation>
        <location evidence="1">Membrane</location>
        <topology evidence="1">Multi-pass membrane protein</topology>
    </subcellularLocation>
</comment>
<keyword evidence="5 7" id="KW-0472">Membrane</keyword>
<comment type="caution">
    <text evidence="8">The sequence shown here is derived from an EMBL/GenBank/DDBJ whole genome shotgun (WGS) entry which is preliminary data.</text>
</comment>
<evidence type="ECO:0000256" key="4">
    <source>
        <dbReference type="ARBA" id="ARBA00023033"/>
    </source>
</evidence>
<keyword evidence="2 7" id="KW-0812">Transmembrane</keyword>
<comment type="similarity">
    <text evidence="6">Belongs to the anthrone oxygenase family.</text>
</comment>
<evidence type="ECO:0000256" key="3">
    <source>
        <dbReference type="ARBA" id="ARBA00022989"/>
    </source>
</evidence>
<evidence type="ECO:0008006" key="10">
    <source>
        <dbReference type="Google" id="ProtNLM"/>
    </source>
</evidence>
<evidence type="ECO:0000256" key="5">
    <source>
        <dbReference type="ARBA" id="ARBA00023136"/>
    </source>
</evidence>
<dbReference type="OrthoDB" id="5954308at2759"/>
<evidence type="ECO:0000256" key="2">
    <source>
        <dbReference type="ARBA" id="ARBA00022692"/>
    </source>
</evidence>
<dbReference type="Proteomes" id="UP001153618">
    <property type="component" value="Unassembled WGS sequence"/>
</dbReference>
<dbReference type="GO" id="GO:0016020">
    <property type="term" value="C:membrane"/>
    <property type="evidence" value="ECO:0007669"/>
    <property type="project" value="UniProtKB-SubCell"/>
</dbReference>
<evidence type="ECO:0000313" key="8">
    <source>
        <dbReference type="EMBL" id="CAG7998868.1"/>
    </source>
</evidence>
<evidence type="ECO:0000313" key="9">
    <source>
        <dbReference type="Proteomes" id="UP001153618"/>
    </source>
</evidence>
<dbReference type="PANTHER" id="PTHR35042">
    <property type="entry name" value="ANTHRONE OXYGENASE ENCC"/>
    <property type="match status" value="1"/>
</dbReference>
<keyword evidence="9" id="KW-1185">Reference proteome</keyword>
<evidence type="ECO:0000256" key="7">
    <source>
        <dbReference type="SAM" id="Phobius"/>
    </source>
</evidence>
<reference evidence="8" key="1">
    <citation type="submission" date="2021-07" db="EMBL/GenBank/DDBJ databases">
        <authorList>
            <person name="Branca A.L. A."/>
        </authorList>
    </citation>
    <scope>NUCLEOTIDE SEQUENCE</scope>
</reference>
<dbReference type="EMBL" id="CAJVOS010000012">
    <property type="protein sequence ID" value="CAG7998868.1"/>
    <property type="molecule type" value="Genomic_DNA"/>
</dbReference>
<keyword evidence="4" id="KW-0503">Monooxygenase</keyword>
<organism evidence="8 9">
    <name type="scientific">Penicillium olsonii</name>
    <dbReference type="NCBI Taxonomy" id="99116"/>
    <lineage>
        <taxon>Eukaryota</taxon>
        <taxon>Fungi</taxon>
        <taxon>Dikarya</taxon>
        <taxon>Ascomycota</taxon>
        <taxon>Pezizomycotina</taxon>
        <taxon>Eurotiomycetes</taxon>
        <taxon>Eurotiomycetidae</taxon>
        <taxon>Eurotiales</taxon>
        <taxon>Aspergillaceae</taxon>
        <taxon>Penicillium</taxon>
    </lineage>
</organism>
<dbReference type="AlphaFoldDB" id="A0A9W4MNR3"/>
<accession>A0A9W4MNR3</accession>
<dbReference type="Pfam" id="PF08592">
    <property type="entry name" value="Anthrone_oxy"/>
    <property type="match status" value="1"/>
</dbReference>
<gene>
    <name evidence="8" type="ORF">POLS_LOCUS1798</name>
</gene>
<protein>
    <recommendedName>
        <fullName evidence="10">DUF1772-domain-containing protein</fullName>
    </recommendedName>
</protein>
<dbReference type="PANTHER" id="PTHR35042:SF1">
    <property type="entry name" value="DUF1772-DOMAIN-CONTAINING PROTEIN"/>
    <property type="match status" value="1"/>
</dbReference>
<dbReference type="GO" id="GO:0004497">
    <property type="term" value="F:monooxygenase activity"/>
    <property type="evidence" value="ECO:0007669"/>
    <property type="project" value="UniProtKB-KW"/>
</dbReference>
<keyword evidence="4" id="KW-0560">Oxidoreductase</keyword>
<name>A0A9W4MNR3_PENOL</name>
<evidence type="ECO:0000256" key="6">
    <source>
        <dbReference type="ARBA" id="ARBA00034313"/>
    </source>
</evidence>
<keyword evidence="3 7" id="KW-1133">Transmembrane helix</keyword>
<dbReference type="InterPro" id="IPR013901">
    <property type="entry name" value="Anthrone_oxy"/>
</dbReference>
<feature type="transmembrane region" description="Helical" evidence="7">
    <location>
        <begin position="69"/>
        <end position="88"/>
    </location>
</feature>
<proteinExistence type="inferred from homology"/>
<evidence type="ECO:0000256" key="1">
    <source>
        <dbReference type="ARBA" id="ARBA00004141"/>
    </source>
</evidence>